<gene>
    <name evidence="1" type="ORF">SCAR479_06108</name>
</gene>
<proteinExistence type="predicted"/>
<evidence type="ECO:0000313" key="2">
    <source>
        <dbReference type="Proteomes" id="UP001465668"/>
    </source>
</evidence>
<reference evidence="1 2" key="1">
    <citation type="submission" date="2024-02" db="EMBL/GenBank/DDBJ databases">
        <title>First draft genome assembly of two strains of Seiridium cardinale.</title>
        <authorList>
            <person name="Emiliani G."/>
            <person name="Scali E."/>
        </authorList>
    </citation>
    <scope>NUCLEOTIDE SEQUENCE [LARGE SCALE GENOMIC DNA]</scope>
    <source>
        <strain evidence="1 2">BM-138-000479</strain>
    </source>
</reference>
<evidence type="ECO:0000313" key="1">
    <source>
        <dbReference type="EMBL" id="KAK9777379.1"/>
    </source>
</evidence>
<dbReference type="EMBL" id="JARVKM010000022">
    <property type="protein sequence ID" value="KAK9777379.1"/>
    <property type="molecule type" value="Genomic_DNA"/>
</dbReference>
<keyword evidence="2" id="KW-1185">Reference proteome</keyword>
<organism evidence="1 2">
    <name type="scientific">Seiridium cardinale</name>
    <dbReference type="NCBI Taxonomy" id="138064"/>
    <lineage>
        <taxon>Eukaryota</taxon>
        <taxon>Fungi</taxon>
        <taxon>Dikarya</taxon>
        <taxon>Ascomycota</taxon>
        <taxon>Pezizomycotina</taxon>
        <taxon>Sordariomycetes</taxon>
        <taxon>Xylariomycetidae</taxon>
        <taxon>Amphisphaeriales</taxon>
        <taxon>Sporocadaceae</taxon>
        <taxon>Seiridium</taxon>
    </lineage>
</organism>
<sequence length="75" mass="8570">MSSKRQWASSGAGVEWNKYYLGMKISTLAWVVYRWVVAQSADLIDDVVTGHMLLVRISLDDPIPSEGHYWEREAV</sequence>
<accession>A0ABR2XU96</accession>
<name>A0ABR2XU96_9PEZI</name>
<comment type="caution">
    <text evidence="1">The sequence shown here is derived from an EMBL/GenBank/DDBJ whole genome shotgun (WGS) entry which is preliminary data.</text>
</comment>
<dbReference type="Proteomes" id="UP001465668">
    <property type="component" value="Unassembled WGS sequence"/>
</dbReference>
<protein>
    <submittedName>
        <fullName evidence="1">Uncharacterized protein</fullName>
    </submittedName>
</protein>